<organism evidence="2 3">
    <name type="scientific">Blastomyces gilchristii (strain SLH14081)</name>
    <name type="common">Blastomyces dermatitidis</name>
    <dbReference type="NCBI Taxonomy" id="559298"/>
    <lineage>
        <taxon>Eukaryota</taxon>
        <taxon>Fungi</taxon>
        <taxon>Dikarya</taxon>
        <taxon>Ascomycota</taxon>
        <taxon>Pezizomycotina</taxon>
        <taxon>Eurotiomycetes</taxon>
        <taxon>Eurotiomycetidae</taxon>
        <taxon>Onygenales</taxon>
        <taxon>Ajellomycetaceae</taxon>
        <taxon>Blastomyces</taxon>
    </lineage>
</organism>
<dbReference type="EMBL" id="GG657460">
    <property type="protein sequence ID" value="OAT10619.1"/>
    <property type="molecule type" value="Genomic_DNA"/>
</dbReference>
<proteinExistence type="predicted"/>
<dbReference type="GeneID" id="42529115"/>
<evidence type="ECO:0000256" key="1">
    <source>
        <dbReference type="SAM" id="MobiDB-lite"/>
    </source>
</evidence>
<reference evidence="3" key="1">
    <citation type="journal article" date="2015" name="PLoS Genet.">
        <title>The dynamic genome and transcriptome of the human fungal pathogen Blastomyces and close relative Emmonsia.</title>
        <authorList>
            <person name="Munoz J.F."/>
            <person name="Gauthier G.M."/>
            <person name="Desjardins C.A."/>
            <person name="Gallo J.E."/>
            <person name="Holder J."/>
            <person name="Sullivan T.D."/>
            <person name="Marty A.J."/>
            <person name="Carmen J.C."/>
            <person name="Chen Z."/>
            <person name="Ding L."/>
            <person name="Gujja S."/>
            <person name="Magrini V."/>
            <person name="Misas E."/>
            <person name="Mitreva M."/>
            <person name="Priest M."/>
            <person name="Saif S."/>
            <person name="Whiston E.A."/>
            <person name="Young S."/>
            <person name="Zeng Q."/>
            <person name="Goldman W.E."/>
            <person name="Mardis E.R."/>
            <person name="Taylor J.W."/>
            <person name="McEwen J.G."/>
            <person name="Clay O.K."/>
            <person name="Klein B.S."/>
            <person name="Cuomo C.A."/>
        </authorList>
    </citation>
    <scope>NUCLEOTIDE SEQUENCE [LARGE SCALE GENOMIC DNA]</scope>
    <source>
        <strain evidence="3">SLH14081</strain>
    </source>
</reference>
<evidence type="ECO:0000313" key="2">
    <source>
        <dbReference type="EMBL" id="OAT10619.1"/>
    </source>
</evidence>
<feature type="compositionally biased region" description="Polar residues" evidence="1">
    <location>
        <begin position="18"/>
        <end position="35"/>
    </location>
</feature>
<dbReference type="VEuPathDB" id="FungiDB:BDBG_17391"/>
<feature type="compositionally biased region" description="Low complexity" evidence="1">
    <location>
        <begin position="106"/>
        <end position="135"/>
    </location>
</feature>
<name>A0A179UTQ2_BLAGS</name>
<evidence type="ECO:0000313" key="3">
    <source>
        <dbReference type="Proteomes" id="UP000002038"/>
    </source>
</evidence>
<feature type="region of interest" description="Disordered" evidence="1">
    <location>
        <begin position="1"/>
        <end position="35"/>
    </location>
</feature>
<dbReference type="Proteomes" id="UP000002038">
    <property type="component" value="Unassembled WGS sequence"/>
</dbReference>
<feature type="compositionally biased region" description="Polar residues" evidence="1">
    <location>
        <begin position="136"/>
        <end position="149"/>
    </location>
</feature>
<feature type="region of interest" description="Disordered" evidence="1">
    <location>
        <begin position="71"/>
        <end position="172"/>
    </location>
</feature>
<dbReference type="KEGG" id="bgh:BDBG_17391"/>
<sequence length="172" mass="18989">MEQDSLPHGPYDPLDALTENSSKGATSNSHPLNPTGAVQQLMFEYRKKTFLHPVLLRGDNPQTNISTQMLNQPPSFLLGTSHLYKKTIKKKKKEKRKRNQTQPTAPHFHPVHSSPSSTRANPSPSLHLPTPSSASQILSNDINYPTSTGPVPMPAAGAQRKEERKAGPFWHG</sequence>
<keyword evidence="3" id="KW-1185">Reference proteome</keyword>
<protein>
    <submittedName>
        <fullName evidence="2">Uncharacterized protein</fullName>
    </submittedName>
</protein>
<accession>A0A179UTQ2</accession>
<gene>
    <name evidence="2" type="ORF">BDBG_17391</name>
</gene>
<dbReference type="AlphaFoldDB" id="A0A179UTQ2"/>
<dbReference type="RefSeq" id="XP_031579427.1">
    <property type="nucleotide sequence ID" value="XM_031725125.1"/>
</dbReference>
<feature type="compositionally biased region" description="Basic residues" evidence="1">
    <location>
        <begin position="83"/>
        <end position="99"/>
    </location>
</feature>